<dbReference type="PRINTS" id="PR00081">
    <property type="entry name" value="GDHRDH"/>
</dbReference>
<keyword evidence="4" id="KW-0812">Transmembrane</keyword>
<protein>
    <recommendedName>
        <fullName evidence="7">NAD(P)-binding protein</fullName>
    </recommendedName>
</protein>
<dbReference type="EMBL" id="BPWL01000007">
    <property type="protein sequence ID" value="GJJ11880.1"/>
    <property type="molecule type" value="Genomic_DNA"/>
</dbReference>
<dbReference type="Gene3D" id="3.40.50.720">
    <property type="entry name" value="NAD(P)-binding Rossmann-like Domain"/>
    <property type="match status" value="1"/>
</dbReference>
<keyword evidence="2" id="KW-0521">NADP</keyword>
<evidence type="ECO:0000256" key="3">
    <source>
        <dbReference type="ARBA" id="ARBA00023002"/>
    </source>
</evidence>
<comment type="similarity">
    <text evidence="1">Belongs to the short-chain dehydrogenases/reductases (SDR) family.</text>
</comment>
<dbReference type="Pfam" id="PF00106">
    <property type="entry name" value="adh_short"/>
    <property type="match status" value="1"/>
</dbReference>
<keyword evidence="3" id="KW-0560">Oxidoreductase</keyword>
<dbReference type="AlphaFoldDB" id="A0AAV5AC04"/>
<dbReference type="InterPro" id="IPR002347">
    <property type="entry name" value="SDR_fam"/>
</dbReference>
<name>A0AAV5AC04_9AGAM</name>
<feature type="transmembrane region" description="Helical" evidence="4">
    <location>
        <begin position="20"/>
        <end position="46"/>
    </location>
</feature>
<sequence>MSGKSQLLVSDGPVGGELETIFNIIFTAVVTGGGSGIGMMIASALVQNGAKVYIASRKESQLKEVTDALNKKGPGSCSYVVADLSSKAGCDRLANAIKSKEQKIHILVNNSGATWGAPYDNNTGVFTYHFFALYFDYMKYRLTDVLAKDSNNQDPARVINISSVAAFTTLVEGKKMSSGGSGTWSCKFVTCKHPEHFVNLYATDAASKAAAYAFKTQGEEGMAVGQPMGKESQ</sequence>
<dbReference type="SUPFAM" id="SSF51735">
    <property type="entry name" value="NAD(P)-binding Rossmann-fold domains"/>
    <property type="match status" value="1"/>
</dbReference>
<reference evidence="5" key="1">
    <citation type="submission" date="2021-10" db="EMBL/GenBank/DDBJ databases">
        <title>De novo Genome Assembly of Clathrus columnatus (Basidiomycota, Fungi) Using Illumina and Nanopore Sequence Data.</title>
        <authorList>
            <person name="Ogiso-Tanaka E."/>
            <person name="Itagaki H."/>
            <person name="Hosoya T."/>
            <person name="Hosaka K."/>
        </authorList>
    </citation>
    <scope>NUCLEOTIDE SEQUENCE</scope>
    <source>
        <strain evidence="5">MO-923</strain>
    </source>
</reference>
<organism evidence="5 6">
    <name type="scientific">Clathrus columnatus</name>
    <dbReference type="NCBI Taxonomy" id="1419009"/>
    <lineage>
        <taxon>Eukaryota</taxon>
        <taxon>Fungi</taxon>
        <taxon>Dikarya</taxon>
        <taxon>Basidiomycota</taxon>
        <taxon>Agaricomycotina</taxon>
        <taxon>Agaricomycetes</taxon>
        <taxon>Phallomycetidae</taxon>
        <taxon>Phallales</taxon>
        <taxon>Clathraceae</taxon>
        <taxon>Clathrus</taxon>
    </lineage>
</organism>
<dbReference type="PANTHER" id="PTHR43618">
    <property type="entry name" value="7-ALPHA-HYDROXYSTEROID DEHYDROGENASE"/>
    <property type="match status" value="1"/>
</dbReference>
<evidence type="ECO:0000256" key="1">
    <source>
        <dbReference type="ARBA" id="ARBA00006484"/>
    </source>
</evidence>
<keyword evidence="6" id="KW-1185">Reference proteome</keyword>
<comment type="caution">
    <text evidence="5">The sequence shown here is derived from an EMBL/GenBank/DDBJ whole genome shotgun (WGS) entry which is preliminary data.</text>
</comment>
<keyword evidence="4" id="KW-1133">Transmembrane helix</keyword>
<keyword evidence="4" id="KW-0472">Membrane</keyword>
<evidence type="ECO:0008006" key="7">
    <source>
        <dbReference type="Google" id="ProtNLM"/>
    </source>
</evidence>
<dbReference type="Proteomes" id="UP001050691">
    <property type="component" value="Unassembled WGS sequence"/>
</dbReference>
<dbReference type="GO" id="GO:0016491">
    <property type="term" value="F:oxidoreductase activity"/>
    <property type="evidence" value="ECO:0007669"/>
    <property type="project" value="UniProtKB-KW"/>
</dbReference>
<evidence type="ECO:0000313" key="5">
    <source>
        <dbReference type="EMBL" id="GJJ11880.1"/>
    </source>
</evidence>
<proteinExistence type="inferred from homology"/>
<evidence type="ECO:0000256" key="4">
    <source>
        <dbReference type="SAM" id="Phobius"/>
    </source>
</evidence>
<gene>
    <name evidence="5" type="ORF">Clacol_006118</name>
</gene>
<evidence type="ECO:0000256" key="2">
    <source>
        <dbReference type="ARBA" id="ARBA00022857"/>
    </source>
</evidence>
<dbReference type="PANTHER" id="PTHR43618:SF8">
    <property type="entry name" value="7ALPHA-HYDROXYSTEROID DEHYDROGENASE"/>
    <property type="match status" value="1"/>
</dbReference>
<dbReference type="InterPro" id="IPR036291">
    <property type="entry name" value="NAD(P)-bd_dom_sf"/>
</dbReference>
<evidence type="ECO:0000313" key="6">
    <source>
        <dbReference type="Proteomes" id="UP001050691"/>
    </source>
</evidence>
<dbReference type="InterPro" id="IPR052178">
    <property type="entry name" value="Sec_Metab_Biosynth_SDR"/>
</dbReference>
<accession>A0AAV5AC04</accession>